<evidence type="ECO:0000313" key="2">
    <source>
        <dbReference type="Proteomes" id="UP000813444"/>
    </source>
</evidence>
<organism evidence="1 2">
    <name type="scientific">Stachybotrys elegans</name>
    <dbReference type="NCBI Taxonomy" id="80388"/>
    <lineage>
        <taxon>Eukaryota</taxon>
        <taxon>Fungi</taxon>
        <taxon>Dikarya</taxon>
        <taxon>Ascomycota</taxon>
        <taxon>Pezizomycotina</taxon>
        <taxon>Sordariomycetes</taxon>
        <taxon>Hypocreomycetidae</taxon>
        <taxon>Hypocreales</taxon>
        <taxon>Stachybotryaceae</taxon>
        <taxon>Stachybotrys</taxon>
    </lineage>
</organism>
<dbReference type="EMBL" id="JAGPNK010000009">
    <property type="protein sequence ID" value="KAH7313685.1"/>
    <property type="molecule type" value="Genomic_DNA"/>
</dbReference>
<sequence>MEEGQYFCGGVWWCWSTWSMFERNLLSNILIQVDEVSTYAIIREQANSVEGNGCC</sequence>
<keyword evidence="2" id="KW-1185">Reference proteome</keyword>
<dbReference type="AlphaFoldDB" id="A0A8K0SS24"/>
<gene>
    <name evidence="1" type="ORF">B0I35DRAFT_435663</name>
</gene>
<proteinExistence type="predicted"/>
<reference evidence="1" key="1">
    <citation type="journal article" date="2021" name="Nat. Commun.">
        <title>Genetic determinants of endophytism in the Arabidopsis root mycobiome.</title>
        <authorList>
            <person name="Mesny F."/>
            <person name="Miyauchi S."/>
            <person name="Thiergart T."/>
            <person name="Pickel B."/>
            <person name="Atanasova L."/>
            <person name="Karlsson M."/>
            <person name="Huettel B."/>
            <person name="Barry K.W."/>
            <person name="Haridas S."/>
            <person name="Chen C."/>
            <person name="Bauer D."/>
            <person name="Andreopoulos W."/>
            <person name="Pangilinan J."/>
            <person name="LaButti K."/>
            <person name="Riley R."/>
            <person name="Lipzen A."/>
            <person name="Clum A."/>
            <person name="Drula E."/>
            <person name="Henrissat B."/>
            <person name="Kohler A."/>
            <person name="Grigoriev I.V."/>
            <person name="Martin F.M."/>
            <person name="Hacquard S."/>
        </authorList>
    </citation>
    <scope>NUCLEOTIDE SEQUENCE</scope>
    <source>
        <strain evidence="1">MPI-CAGE-CH-0235</strain>
    </source>
</reference>
<name>A0A8K0SS24_9HYPO</name>
<dbReference type="Proteomes" id="UP000813444">
    <property type="component" value="Unassembled WGS sequence"/>
</dbReference>
<evidence type="ECO:0000313" key="1">
    <source>
        <dbReference type="EMBL" id="KAH7313685.1"/>
    </source>
</evidence>
<accession>A0A8K0SS24</accession>
<comment type="caution">
    <text evidence="1">The sequence shown here is derived from an EMBL/GenBank/DDBJ whole genome shotgun (WGS) entry which is preliminary data.</text>
</comment>
<protein>
    <submittedName>
        <fullName evidence="1">Uncharacterized protein</fullName>
    </submittedName>
</protein>